<dbReference type="AlphaFoldDB" id="A0A0P9EZ81"/>
<proteinExistence type="predicted"/>
<dbReference type="RefSeq" id="WP_054968493.1">
    <property type="nucleotide sequence ID" value="NZ_LJCO01000033.1"/>
</dbReference>
<keyword evidence="2" id="KW-1185">Reference proteome</keyword>
<reference evidence="1 2" key="1">
    <citation type="submission" date="2015-09" db="EMBL/GenBank/DDBJ databases">
        <title>Draft genome sequence of Alicyclobacillus ferrooxydans DSM 22381.</title>
        <authorList>
            <person name="Hemp J."/>
        </authorList>
    </citation>
    <scope>NUCLEOTIDE SEQUENCE [LARGE SCALE GENOMIC DNA]</scope>
    <source>
        <strain evidence="1 2">TC-34</strain>
    </source>
</reference>
<evidence type="ECO:0000313" key="2">
    <source>
        <dbReference type="Proteomes" id="UP000050482"/>
    </source>
</evidence>
<dbReference type="PATRIC" id="fig|471514.4.peg.3681"/>
<sequence>MSVNISQAQKDLLIDEKYYGELINVWMVAQYSKDKHLFVKHFHQYNPFRNRYMLMQLILVDFKQGLCLEGVYEGSARMTKWIERVEIDGVPYPKLTVNNGCFNVLQWNVYGQTQYVTAQDMGRDHFLNFIVEAKFVLKSELDEILHSGLEARKEWIRAIF</sequence>
<evidence type="ECO:0000313" key="1">
    <source>
        <dbReference type="EMBL" id="KPV44406.1"/>
    </source>
</evidence>
<dbReference type="Proteomes" id="UP000050482">
    <property type="component" value="Unassembled WGS sequence"/>
</dbReference>
<comment type="caution">
    <text evidence="1">The sequence shown here is derived from an EMBL/GenBank/DDBJ whole genome shotgun (WGS) entry which is preliminary data.</text>
</comment>
<dbReference type="EMBL" id="LJCO01000033">
    <property type="protein sequence ID" value="KPV44406.1"/>
    <property type="molecule type" value="Genomic_DNA"/>
</dbReference>
<gene>
    <name evidence="1" type="ORF">AN477_07195</name>
</gene>
<name>A0A0P9EZ81_9BACL</name>
<accession>A0A0P9EZ81</accession>
<organism evidence="1 2">
    <name type="scientific">Alicyclobacillus ferrooxydans</name>
    <dbReference type="NCBI Taxonomy" id="471514"/>
    <lineage>
        <taxon>Bacteria</taxon>
        <taxon>Bacillati</taxon>
        <taxon>Bacillota</taxon>
        <taxon>Bacilli</taxon>
        <taxon>Bacillales</taxon>
        <taxon>Alicyclobacillaceae</taxon>
        <taxon>Alicyclobacillus</taxon>
    </lineage>
</organism>
<protein>
    <submittedName>
        <fullName evidence="1">Uncharacterized protein</fullName>
    </submittedName>
</protein>